<reference evidence="8 9" key="1">
    <citation type="submission" date="2014-09" db="EMBL/GenBank/DDBJ databases">
        <authorList>
            <person name="Hornung B.V."/>
        </authorList>
    </citation>
    <scope>NUCLEOTIDE SEQUENCE [LARGE SCALE GENOMIC DNA]</scope>
    <source>
        <strain evidence="8 9">FRIFI</strain>
    </source>
</reference>
<feature type="transmembrane region" description="Helical" evidence="7">
    <location>
        <begin position="38"/>
        <end position="60"/>
    </location>
</feature>
<evidence type="ECO:0000313" key="8">
    <source>
        <dbReference type="EMBL" id="CEI72454.1"/>
    </source>
</evidence>
<protein>
    <submittedName>
        <fullName evidence="8">Predicted permease</fullName>
    </submittedName>
</protein>
<feature type="transmembrane region" description="Helical" evidence="7">
    <location>
        <begin position="72"/>
        <end position="93"/>
    </location>
</feature>
<dbReference type="RefSeq" id="WP_166505117.1">
    <property type="nucleotide sequence ID" value="NZ_JAKNTL010000007.1"/>
</dbReference>
<evidence type="ECO:0000256" key="4">
    <source>
        <dbReference type="ARBA" id="ARBA00022692"/>
    </source>
</evidence>
<dbReference type="InterPro" id="IPR005524">
    <property type="entry name" value="DUF318"/>
</dbReference>
<keyword evidence="4 7" id="KW-0812">Transmembrane</keyword>
<dbReference type="Proteomes" id="UP000245695">
    <property type="component" value="Chromosome 1"/>
</dbReference>
<keyword evidence="3" id="KW-1003">Cell membrane</keyword>
<name>A0A2P2BTZ3_9FIRM</name>
<evidence type="ECO:0000256" key="5">
    <source>
        <dbReference type="ARBA" id="ARBA00022989"/>
    </source>
</evidence>
<comment type="similarity">
    <text evidence="2">Belongs to the UPF0718 family.</text>
</comment>
<evidence type="ECO:0000256" key="2">
    <source>
        <dbReference type="ARBA" id="ARBA00006386"/>
    </source>
</evidence>
<dbReference type="GO" id="GO:0005886">
    <property type="term" value="C:plasma membrane"/>
    <property type="evidence" value="ECO:0007669"/>
    <property type="project" value="UniProtKB-SubCell"/>
</dbReference>
<dbReference type="Pfam" id="PF03773">
    <property type="entry name" value="ArsP_1"/>
    <property type="match status" value="1"/>
</dbReference>
<dbReference type="AlphaFoldDB" id="A0A2P2BTZ3"/>
<evidence type="ECO:0000256" key="7">
    <source>
        <dbReference type="SAM" id="Phobius"/>
    </source>
</evidence>
<sequence>MINFIIYLMCIILFIFSFIRDSKKTKSAFVKGVKSLEAIMPQFFLIVIIIAIILSVLDTESISKLIGEESKFIGTTISSVIGAVTMMPTFVAFSVGDSLLKSGAGYAQVAAFISTSTMVGILTLPLESKFIGKKAAFYRNVVAFLFAFVVASFVGGILG</sequence>
<feature type="transmembrane region" description="Helical" evidence="7">
    <location>
        <begin position="105"/>
        <end position="124"/>
    </location>
</feature>
<evidence type="ECO:0000313" key="9">
    <source>
        <dbReference type="Proteomes" id="UP000245695"/>
    </source>
</evidence>
<evidence type="ECO:0000256" key="1">
    <source>
        <dbReference type="ARBA" id="ARBA00004651"/>
    </source>
</evidence>
<gene>
    <name evidence="8" type="ORF">FRIFI_0914</name>
</gene>
<feature type="transmembrane region" description="Helical" evidence="7">
    <location>
        <begin position="136"/>
        <end position="158"/>
    </location>
</feature>
<keyword evidence="5 7" id="KW-1133">Transmembrane helix</keyword>
<evidence type="ECO:0000256" key="3">
    <source>
        <dbReference type="ARBA" id="ARBA00022475"/>
    </source>
</evidence>
<dbReference type="KEGG" id="rhom:FRIFI_0914"/>
<proteinExistence type="inferred from homology"/>
<keyword evidence="9" id="KW-1185">Reference proteome</keyword>
<keyword evidence="6 7" id="KW-0472">Membrane</keyword>
<accession>A0A2P2BTZ3</accession>
<comment type="subcellular location">
    <subcellularLocation>
        <location evidence="1">Cell membrane</location>
        <topology evidence="1">Multi-pass membrane protein</topology>
    </subcellularLocation>
</comment>
<organism evidence="8 9">
    <name type="scientific">Romboutsia hominis</name>
    <dbReference type="NCBI Taxonomy" id="1507512"/>
    <lineage>
        <taxon>Bacteria</taxon>
        <taxon>Bacillati</taxon>
        <taxon>Bacillota</taxon>
        <taxon>Clostridia</taxon>
        <taxon>Peptostreptococcales</taxon>
        <taxon>Peptostreptococcaceae</taxon>
        <taxon>Romboutsia</taxon>
    </lineage>
</organism>
<evidence type="ECO:0000256" key="6">
    <source>
        <dbReference type="ARBA" id="ARBA00023136"/>
    </source>
</evidence>
<dbReference type="EMBL" id="LN650648">
    <property type="protein sequence ID" value="CEI72454.1"/>
    <property type="molecule type" value="Genomic_DNA"/>
</dbReference>